<name>A0AAD8F680_BIOPF</name>
<sequence length="84" mass="9778">MKISFIIWECSLTTVIHSEYKLNGMKVCKDDSDYVEAQDMEDHSQAVNDCHKKVAKAKHEKELSKAKINKDELDVIFNQLNFEM</sequence>
<reference evidence="1" key="1">
    <citation type="journal article" date="2023" name="PLoS Negl. Trop. Dis.">
        <title>A genome sequence for Biomphalaria pfeifferi, the major vector snail for the human-infecting parasite Schistosoma mansoni.</title>
        <authorList>
            <person name="Bu L."/>
            <person name="Lu L."/>
            <person name="Laidemitt M.R."/>
            <person name="Zhang S.M."/>
            <person name="Mutuku M."/>
            <person name="Mkoji G."/>
            <person name="Steinauer M."/>
            <person name="Loker E.S."/>
        </authorList>
    </citation>
    <scope>NUCLEOTIDE SEQUENCE</scope>
    <source>
        <strain evidence="1">KasaAsao</strain>
    </source>
</reference>
<evidence type="ECO:0000313" key="2">
    <source>
        <dbReference type="Proteomes" id="UP001233172"/>
    </source>
</evidence>
<comment type="caution">
    <text evidence="1">The sequence shown here is derived from an EMBL/GenBank/DDBJ whole genome shotgun (WGS) entry which is preliminary data.</text>
</comment>
<accession>A0AAD8F680</accession>
<protein>
    <submittedName>
        <fullName evidence="1">Uncharacterized protein</fullName>
    </submittedName>
</protein>
<organism evidence="1 2">
    <name type="scientific">Biomphalaria pfeifferi</name>
    <name type="common">Bloodfluke planorb</name>
    <name type="synonym">Freshwater snail</name>
    <dbReference type="NCBI Taxonomy" id="112525"/>
    <lineage>
        <taxon>Eukaryota</taxon>
        <taxon>Metazoa</taxon>
        <taxon>Spiralia</taxon>
        <taxon>Lophotrochozoa</taxon>
        <taxon>Mollusca</taxon>
        <taxon>Gastropoda</taxon>
        <taxon>Heterobranchia</taxon>
        <taxon>Euthyneura</taxon>
        <taxon>Panpulmonata</taxon>
        <taxon>Hygrophila</taxon>
        <taxon>Lymnaeoidea</taxon>
        <taxon>Planorbidae</taxon>
        <taxon>Biomphalaria</taxon>
    </lineage>
</organism>
<dbReference type="AlphaFoldDB" id="A0AAD8F680"/>
<reference evidence="1" key="2">
    <citation type="submission" date="2023-04" db="EMBL/GenBank/DDBJ databases">
        <authorList>
            <person name="Bu L."/>
            <person name="Lu L."/>
            <person name="Laidemitt M.R."/>
            <person name="Zhang S.M."/>
            <person name="Mutuku M."/>
            <person name="Mkoji G."/>
            <person name="Steinauer M."/>
            <person name="Loker E.S."/>
        </authorList>
    </citation>
    <scope>NUCLEOTIDE SEQUENCE</scope>
    <source>
        <strain evidence="1">KasaAsao</strain>
        <tissue evidence="1">Whole Snail</tissue>
    </source>
</reference>
<dbReference type="EMBL" id="JASAOG010000103">
    <property type="protein sequence ID" value="KAK0051544.1"/>
    <property type="molecule type" value="Genomic_DNA"/>
</dbReference>
<proteinExistence type="predicted"/>
<gene>
    <name evidence="1" type="ORF">Bpfe_019123</name>
</gene>
<dbReference type="Proteomes" id="UP001233172">
    <property type="component" value="Unassembled WGS sequence"/>
</dbReference>
<evidence type="ECO:0000313" key="1">
    <source>
        <dbReference type="EMBL" id="KAK0051544.1"/>
    </source>
</evidence>
<keyword evidence="2" id="KW-1185">Reference proteome</keyword>